<dbReference type="EMBL" id="FRYK01000001">
    <property type="protein sequence ID" value="SHO72479.1"/>
    <property type="molecule type" value="Genomic_DNA"/>
</dbReference>
<evidence type="ECO:0000313" key="5">
    <source>
        <dbReference type="Proteomes" id="UP000184611"/>
    </source>
</evidence>
<evidence type="ECO:0000256" key="1">
    <source>
        <dbReference type="SAM" id="Coils"/>
    </source>
</evidence>
<sequence>MRKRYFLLFASLFLSVGVFSQENAYSSFDVSLRNSIKFNKFLLNPAFSYARESTPTITLVNRRQWVKFENSPQLYFANYLGSLGNNSRFGVGVYQQSLGLLKNFGGVLNYAYNIPVGLESNLTFGINTYFYNSTFDFSKVITVVEEPLLQNQKSNSLIAIKPGINLGTEFFDFGVSVNNLVLYNLATSEMVKDNQENSYMGYAMYTGYVNSYNDFLEDAKFSTLFFVEKNKDATALAANLLLDIPNKAWLQGGYNTLYGFSAGVGITLSERFSLGYNYDIGLGDVSQLGSSHEFLLSYKFDEYEESNRYYQQVTKKPKATTKKVPTTPTKTKAQIAKEKADQLANAKLEKDRLAREAAEKAERDRLAAEEAARLKAEQSKEVVNTQAEIDRLAAEEAARLKAAADKAAADAAAQAQAEKDRLAAEAEARRKAINDKARADAAKAKAERDRLAREAAAKAQAEKDRLAAEEAARLKAAADKANADAAAKAQAEKDRLAAEEAARLKAAADKANADAAAKAQAEKDRLAAEEAARLKAAADKANADAAAKAQAEKDRLAAEEAARLKAAADKANADAAAKAQAEKDRLAAEEAARLKAAADKANADAAAKAQAEKDRLAAEEAARLKAAADKANADAAAKAQAEKDRLAAEEAKRKQIESDESNRAVEAFKKEIELKTAASDRLTKSIDSIVKDRDNDLKEYLLENTLNADGTARAPRKFVSTAESNAQIQNLKSKINANKAAFDKLIRDFEASNNQRIKDLKAKGISDADAKSVNDYYLKMLNDLKQKRDAFNKLEQEADAKIQRIKEEKEAERLRRIKKAEFVDETERNLTNQQYLEALKKNQGVVNGTNPTGGVTPVSDTNTDPNAVMDIPIIKKLKDVNSGYYLVLEKFNTIDETKAYLATVLKEGGGSNVNFFYNLHNSTYYVYISQVESMSAANQELKAKGTKTYNKNMFIVKVE</sequence>
<evidence type="ECO:0000256" key="2">
    <source>
        <dbReference type="SAM" id="MobiDB-lite"/>
    </source>
</evidence>
<protein>
    <submittedName>
        <fullName evidence="4">Type IX secretion system membrane protein, PorP/SprF family</fullName>
    </submittedName>
</protein>
<dbReference type="Proteomes" id="UP000184611">
    <property type="component" value="Unassembled WGS sequence"/>
</dbReference>
<feature type="coiled-coil region" evidence="1">
    <location>
        <begin position="777"/>
        <end position="815"/>
    </location>
</feature>
<dbReference type="AlphaFoldDB" id="A0A1M7ZUA6"/>
<feature type="chain" id="PRO_5009930030" evidence="3">
    <location>
        <begin position="21"/>
        <end position="959"/>
    </location>
</feature>
<dbReference type="STRING" id="416016.SAMN05443547_0813"/>
<evidence type="ECO:0000313" key="4">
    <source>
        <dbReference type="EMBL" id="SHO72479.1"/>
    </source>
</evidence>
<keyword evidence="3" id="KW-0732">Signal</keyword>
<feature type="compositionally biased region" description="Low complexity" evidence="2">
    <location>
        <begin position="322"/>
        <end position="333"/>
    </location>
</feature>
<keyword evidence="1" id="KW-0175">Coiled coil</keyword>
<feature type="coiled-coil region" evidence="1">
    <location>
        <begin position="632"/>
        <end position="659"/>
    </location>
</feature>
<dbReference type="RefSeq" id="WP_073581641.1">
    <property type="nucleotide sequence ID" value="NZ_FRYK01000001.1"/>
</dbReference>
<feature type="region of interest" description="Disordered" evidence="2">
    <location>
        <begin position="314"/>
        <end position="336"/>
    </location>
</feature>
<keyword evidence="5" id="KW-1185">Reference proteome</keyword>
<dbReference type="OrthoDB" id="1393025at2"/>
<dbReference type="NCBIfam" id="TIGR03519">
    <property type="entry name" value="T9SS_PorP_fam"/>
    <property type="match status" value="1"/>
</dbReference>
<feature type="compositionally biased region" description="Basic and acidic residues" evidence="2">
    <location>
        <begin position="490"/>
        <end position="512"/>
    </location>
</feature>
<dbReference type="InterPro" id="IPR019861">
    <property type="entry name" value="PorP/SprF_Bacteroidetes"/>
</dbReference>
<evidence type="ECO:0000256" key="3">
    <source>
        <dbReference type="SAM" id="SignalP"/>
    </source>
</evidence>
<name>A0A1M7ZUA6_9FLAO</name>
<reference evidence="5" key="1">
    <citation type="submission" date="2016-12" db="EMBL/GenBank/DDBJ databases">
        <authorList>
            <person name="Varghese N."/>
            <person name="Submissions S."/>
        </authorList>
    </citation>
    <scope>NUCLEOTIDE SEQUENCE [LARGE SCALE GENOMIC DNA]</scope>
    <source>
        <strain evidence="5">DSM 18830</strain>
    </source>
</reference>
<organism evidence="4 5">
    <name type="scientific">Flavobacterium cucumis</name>
    <dbReference type="NCBI Taxonomy" id="416016"/>
    <lineage>
        <taxon>Bacteria</taxon>
        <taxon>Pseudomonadati</taxon>
        <taxon>Bacteroidota</taxon>
        <taxon>Flavobacteriia</taxon>
        <taxon>Flavobacteriales</taxon>
        <taxon>Flavobacteriaceae</taxon>
        <taxon>Flavobacterium</taxon>
    </lineage>
</organism>
<gene>
    <name evidence="4" type="ORF">SAMN05443547_0813</name>
</gene>
<accession>A0A1M7ZUA6</accession>
<feature type="region of interest" description="Disordered" evidence="2">
    <location>
        <begin position="462"/>
        <end position="527"/>
    </location>
</feature>
<feature type="signal peptide" evidence="3">
    <location>
        <begin position="1"/>
        <end position="20"/>
    </location>
</feature>
<dbReference type="Pfam" id="PF11751">
    <property type="entry name" value="PorP_SprF"/>
    <property type="match status" value="1"/>
</dbReference>
<feature type="compositionally biased region" description="Basic and acidic residues" evidence="2">
    <location>
        <begin position="462"/>
        <end position="482"/>
    </location>
</feature>
<proteinExistence type="predicted"/>